<gene>
    <name evidence="2" type="ORF">S03H2_09645</name>
</gene>
<dbReference type="AlphaFoldDB" id="X1EYD2"/>
<dbReference type="Gene3D" id="3.40.50.1010">
    <property type="entry name" value="5'-nuclease"/>
    <property type="match status" value="1"/>
</dbReference>
<feature type="coiled-coil region" evidence="1">
    <location>
        <begin position="13"/>
        <end position="40"/>
    </location>
</feature>
<keyword evidence="1" id="KW-0175">Coiled coil</keyword>
<proteinExistence type="predicted"/>
<evidence type="ECO:0000256" key="1">
    <source>
        <dbReference type="SAM" id="Coils"/>
    </source>
</evidence>
<dbReference type="EMBL" id="BARU01004968">
    <property type="protein sequence ID" value="GAH25340.1"/>
    <property type="molecule type" value="Genomic_DNA"/>
</dbReference>
<feature type="non-terminal residue" evidence="2">
    <location>
        <position position="106"/>
    </location>
</feature>
<protein>
    <submittedName>
        <fullName evidence="2">Uncharacterized protein</fullName>
    </submittedName>
</protein>
<sequence>MEKPQKNYAFIDGQNFFKSIQELEIELEALEVELDLNEFRIHLMEKHAVNIAYYFVGYMPKNKLLYATLRKQGYELIFKEVAVHEDVIKGNVDVNLTLQSMIDIDN</sequence>
<evidence type="ECO:0000313" key="2">
    <source>
        <dbReference type="EMBL" id="GAH25340.1"/>
    </source>
</evidence>
<organism evidence="2">
    <name type="scientific">marine sediment metagenome</name>
    <dbReference type="NCBI Taxonomy" id="412755"/>
    <lineage>
        <taxon>unclassified sequences</taxon>
        <taxon>metagenomes</taxon>
        <taxon>ecological metagenomes</taxon>
    </lineage>
</organism>
<comment type="caution">
    <text evidence="2">The sequence shown here is derived from an EMBL/GenBank/DDBJ whole genome shotgun (WGS) entry which is preliminary data.</text>
</comment>
<reference evidence="2" key="1">
    <citation type="journal article" date="2014" name="Front. Microbiol.">
        <title>High frequency of phylogenetically diverse reductive dehalogenase-homologous genes in deep subseafloor sedimentary metagenomes.</title>
        <authorList>
            <person name="Kawai M."/>
            <person name="Futagami T."/>
            <person name="Toyoda A."/>
            <person name="Takaki Y."/>
            <person name="Nishi S."/>
            <person name="Hori S."/>
            <person name="Arai W."/>
            <person name="Tsubouchi T."/>
            <person name="Morono Y."/>
            <person name="Uchiyama I."/>
            <person name="Ito T."/>
            <person name="Fujiyama A."/>
            <person name="Inagaki F."/>
            <person name="Takami H."/>
        </authorList>
    </citation>
    <scope>NUCLEOTIDE SEQUENCE</scope>
    <source>
        <strain evidence="2">Expedition CK06-06</strain>
    </source>
</reference>
<accession>X1EYD2</accession>
<name>X1EYD2_9ZZZZ</name>